<dbReference type="InterPro" id="IPR035068">
    <property type="entry name" value="TldD/PmbA_N"/>
</dbReference>
<protein>
    <recommendedName>
        <fullName evidence="1">Metalloprotease TldD/E N-terminal domain-containing protein</fullName>
    </recommendedName>
</protein>
<organism evidence="2">
    <name type="scientific">marine sediment metagenome</name>
    <dbReference type="NCBI Taxonomy" id="412755"/>
    <lineage>
        <taxon>unclassified sequences</taxon>
        <taxon>metagenomes</taxon>
        <taxon>ecological metagenomes</taxon>
    </lineage>
</organism>
<gene>
    <name evidence="2" type="ORF">S01H1_07441</name>
</gene>
<dbReference type="Gene3D" id="3.30.2290.10">
    <property type="entry name" value="PmbA/TldD superfamily"/>
    <property type="match status" value="1"/>
</dbReference>
<dbReference type="SUPFAM" id="SSF111283">
    <property type="entry name" value="Putative modulator of DNA gyrase, PmbA/TldD"/>
    <property type="match status" value="1"/>
</dbReference>
<feature type="domain" description="Metalloprotease TldD/E N-terminal" evidence="1">
    <location>
        <begin position="23"/>
        <end position="87"/>
    </location>
</feature>
<dbReference type="InterPro" id="IPR002510">
    <property type="entry name" value="Metalloprtase-TldD/E_N"/>
</dbReference>
<dbReference type="PANTHER" id="PTHR43666">
    <property type="entry name" value="TLDD PROTEIN"/>
    <property type="match status" value="1"/>
</dbReference>
<dbReference type="AlphaFoldDB" id="X0SZ05"/>
<accession>X0SZ05</accession>
<reference evidence="2" key="1">
    <citation type="journal article" date="2014" name="Front. Microbiol.">
        <title>High frequency of phylogenetically diverse reductive dehalogenase-homologous genes in deep subseafloor sedimentary metagenomes.</title>
        <authorList>
            <person name="Kawai M."/>
            <person name="Futagami T."/>
            <person name="Toyoda A."/>
            <person name="Takaki Y."/>
            <person name="Nishi S."/>
            <person name="Hori S."/>
            <person name="Arai W."/>
            <person name="Tsubouchi T."/>
            <person name="Morono Y."/>
            <person name="Uchiyama I."/>
            <person name="Ito T."/>
            <person name="Fujiyama A."/>
            <person name="Inagaki F."/>
            <person name="Takami H."/>
        </authorList>
    </citation>
    <scope>NUCLEOTIDE SEQUENCE</scope>
    <source>
        <strain evidence="2">Expedition CK06-06</strain>
    </source>
</reference>
<dbReference type="GO" id="GO:0006508">
    <property type="term" value="P:proteolysis"/>
    <property type="evidence" value="ECO:0007669"/>
    <property type="project" value="InterPro"/>
</dbReference>
<evidence type="ECO:0000259" key="1">
    <source>
        <dbReference type="Pfam" id="PF01523"/>
    </source>
</evidence>
<evidence type="ECO:0000313" key="2">
    <source>
        <dbReference type="EMBL" id="GAF69015.1"/>
    </source>
</evidence>
<sequence>MLGQDRCFTLLETALAACQCDQAEVILTVTDQSLTRFAESVIHQNVAERNARVAVRTVMGKRIGAARGNQLSPEAVQSVARQAQALAPLSAPDPEFVSLPEPAQILQVRSFAEATADSTPEERAAQVRSIVEVAQEQNCTAS</sequence>
<comment type="caution">
    <text evidence="2">The sequence shown here is derived from an EMBL/GenBank/DDBJ whole genome shotgun (WGS) entry which is preliminary data.</text>
</comment>
<dbReference type="PANTHER" id="PTHR43666:SF1">
    <property type="entry name" value="CONSERVED PROTEIN"/>
    <property type="match status" value="1"/>
</dbReference>
<proteinExistence type="predicted"/>
<dbReference type="InterPro" id="IPR036059">
    <property type="entry name" value="TldD/PmbA_sf"/>
</dbReference>
<name>X0SZ05_9ZZZZ</name>
<dbReference type="GO" id="GO:0008237">
    <property type="term" value="F:metallopeptidase activity"/>
    <property type="evidence" value="ECO:0007669"/>
    <property type="project" value="InterPro"/>
</dbReference>
<feature type="non-terminal residue" evidence="2">
    <location>
        <position position="142"/>
    </location>
</feature>
<dbReference type="EMBL" id="BARS01003839">
    <property type="protein sequence ID" value="GAF69015.1"/>
    <property type="molecule type" value="Genomic_DNA"/>
</dbReference>
<dbReference type="Pfam" id="PF01523">
    <property type="entry name" value="PmbA_TldD_1st"/>
    <property type="match status" value="1"/>
</dbReference>